<keyword evidence="1" id="KW-0472">Membrane</keyword>
<reference evidence="2 3" key="1">
    <citation type="submission" date="2018-11" db="EMBL/GenBank/DDBJ databases">
        <authorList>
            <consortium name="Pathogen Informatics"/>
        </authorList>
    </citation>
    <scope>NUCLEOTIDE SEQUENCE [LARGE SCALE GENOMIC DNA]</scope>
</reference>
<accession>A0A3P7P2R3</accession>
<sequence length="91" mass="10334">MIEFKLDPSWVVAFFGISGDPHFGLASSSPLLIVIISILSYYCYSFPFAFIFSRLTFVCFFLARQLNMINPYIAILCKERKPGIGNSHMVD</sequence>
<gene>
    <name evidence="2" type="ORF">DILT_LOCUS19848</name>
</gene>
<dbReference type="EMBL" id="UYRU01123200">
    <property type="protein sequence ID" value="VDN49664.1"/>
    <property type="molecule type" value="Genomic_DNA"/>
</dbReference>
<dbReference type="AlphaFoldDB" id="A0A3P7P2R3"/>
<keyword evidence="1" id="KW-1133">Transmembrane helix</keyword>
<keyword evidence="1" id="KW-0812">Transmembrane</keyword>
<evidence type="ECO:0000313" key="2">
    <source>
        <dbReference type="EMBL" id="VDN49664.1"/>
    </source>
</evidence>
<feature type="transmembrane region" description="Helical" evidence="1">
    <location>
        <begin position="31"/>
        <end position="63"/>
    </location>
</feature>
<organism evidence="2 3">
    <name type="scientific">Dibothriocephalus latus</name>
    <name type="common">Fish tapeworm</name>
    <name type="synonym">Diphyllobothrium latum</name>
    <dbReference type="NCBI Taxonomy" id="60516"/>
    <lineage>
        <taxon>Eukaryota</taxon>
        <taxon>Metazoa</taxon>
        <taxon>Spiralia</taxon>
        <taxon>Lophotrochozoa</taxon>
        <taxon>Platyhelminthes</taxon>
        <taxon>Cestoda</taxon>
        <taxon>Eucestoda</taxon>
        <taxon>Diphyllobothriidea</taxon>
        <taxon>Diphyllobothriidae</taxon>
        <taxon>Dibothriocephalus</taxon>
    </lineage>
</organism>
<evidence type="ECO:0000313" key="3">
    <source>
        <dbReference type="Proteomes" id="UP000281553"/>
    </source>
</evidence>
<proteinExistence type="predicted"/>
<evidence type="ECO:0000256" key="1">
    <source>
        <dbReference type="SAM" id="Phobius"/>
    </source>
</evidence>
<keyword evidence="3" id="KW-1185">Reference proteome</keyword>
<protein>
    <submittedName>
        <fullName evidence="2">Uncharacterized protein</fullName>
    </submittedName>
</protein>
<dbReference type="Proteomes" id="UP000281553">
    <property type="component" value="Unassembled WGS sequence"/>
</dbReference>
<name>A0A3P7P2R3_DIBLA</name>